<dbReference type="Gene3D" id="1.10.10.60">
    <property type="entry name" value="Homeodomain-like"/>
    <property type="match status" value="1"/>
</dbReference>
<accession>A0ABP3HJ87</accession>
<evidence type="ECO:0000313" key="6">
    <source>
        <dbReference type="EMBL" id="GAA0371021.1"/>
    </source>
</evidence>
<keyword evidence="2 4" id="KW-0238">DNA-binding</keyword>
<dbReference type="InterPro" id="IPR050109">
    <property type="entry name" value="HTH-type_TetR-like_transc_reg"/>
</dbReference>
<protein>
    <submittedName>
        <fullName evidence="6">TetR/AcrR family transcriptional regulator</fullName>
    </submittedName>
</protein>
<evidence type="ECO:0000256" key="4">
    <source>
        <dbReference type="PROSITE-ProRule" id="PRU00335"/>
    </source>
</evidence>
<dbReference type="Pfam" id="PF00440">
    <property type="entry name" value="TetR_N"/>
    <property type="match status" value="1"/>
</dbReference>
<gene>
    <name evidence="6" type="ORF">GCM10010319_56300</name>
</gene>
<dbReference type="SUPFAM" id="SSF46689">
    <property type="entry name" value="Homeodomain-like"/>
    <property type="match status" value="1"/>
</dbReference>
<dbReference type="Gene3D" id="1.10.357.10">
    <property type="entry name" value="Tetracycline Repressor, domain 2"/>
    <property type="match status" value="1"/>
</dbReference>
<sequence length="213" mass="22425">MGLRELKKQQTRAALSDTAMGLFVERGFDRVAVAEVARAAGVSVNTVFNYFPTKEDLFFDRQAEVEAHLAEVVRNRPDDSSAAGAVCADLLAGLERNEPTLALSAEARTFWRVVADSPALQARGREIAERSEAALAAALAEESAAGPGDPLPAVLAGAIAGAHRAVTAEIRRRVVAGEPEESIRGAVTGAVERAFALLRSGLDCFPEGAGNSR</sequence>
<evidence type="ECO:0000256" key="2">
    <source>
        <dbReference type="ARBA" id="ARBA00023125"/>
    </source>
</evidence>
<dbReference type="PANTHER" id="PTHR30055:SF234">
    <property type="entry name" value="HTH-TYPE TRANSCRIPTIONAL REGULATOR BETI"/>
    <property type="match status" value="1"/>
</dbReference>
<comment type="caution">
    <text evidence="6">The sequence shown here is derived from an EMBL/GenBank/DDBJ whole genome shotgun (WGS) entry which is preliminary data.</text>
</comment>
<evidence type="ECO:0000313" key="7">
    <source>
        <dbReference type="Proteomes" id="UP001500063"/>
    </source>
</evidence>
<keyword evidence="1" id="KW-0805">Transcription regulation</keyword>
<evidence type="ECO:0000256" key="1">
    <source>
        <dbReference type="ARBA" id="ARBA00023015"/>
    </source>
</evidence>
<keyword evidence="7" id="KW-1185">Reference proteome</keyword>
<evidence type="ECO:0000259" key="5">
    <source>
        <dbReference type="PROSITE" id="PS50977"/>
    </source>
</evidence>
<keyword evidence="3" id="KW-0804">Transcription</keyword>
<dbReference type="InterPro" id="IPR009057">
    <property type="entry name" value="Homeodomain-like_sf"/>
</dbReference>
<proteinExistence type="predicted"/>
<evidence type="ECO:0000256" key="3">
    <source>
        <dbReference type="ARBA" id="ARBA00023163"/>
    </source>
</evidence>
<feature type="domain" description="HTH tetR-type" evidence="5">
    <location>
        <begin position="9"/>
        <end position="69"/>
    </location>
</feature>
<reference evidence="7" key="1">
    <citation type="journal article" date="2019" name="Int. J. Syst. Evol. Microbiol.">
        <title>The Global Catalogue of Microorganisms (GCM) 10K type strain sequencing project: providing services to taxonomists for standard genome sequencing and annotation.</title>
        <authorList>
            <consortium name="The Broad Institute Genomics Platform"/>
            <consortium name="The Broad Institute Genome Sequencing Center for Infectious Disease"/>
            <person name="Wu L."/>
            <person name="Ma J."/>
        </authorList>
    </citation>
    <scope>NUCLEOTIDE SEQUENCE [LARGE SCALE GENOMIC DNA]</scope>
    <source>
        <strain evidence="7">JCM 4565</strain>
    </source>
</reference>
<dbReference type="PANTHER" id="PTHR30055">
    <property type="entry name" value="HTH-TYPE TRANSCRIPTIONAL REGULATOR RUTR"/>
    <property type="match status" value="1"/>
</dbReference>
<organism evidence="6 7">
    <name type="scientific">Streptomyces blastmyceticus</name>
    <dbReference type="NCBI Taxonomy" id="68180"/>
    <lineage>
        <taxon>Bacteria</taxon>
        <taxon>Bacillati</taxon>
        <taxon>Actinomycetota</taxon>
        <taxon>Actinomycetes</taxon>
        <taxon>Kitasatosporales</taxon>
        <taxon>Streptomycetaceae</taxon>
        <taxon>Streptomyces</taxon>
    </lineage>
</organism>
<dbReference type="RefSeq" id="WP_344122219.1">
    <property type="nucleotide sequence ID" value="NZ_BAAABW010000028.1"/>
</dbReference>
<dbReference type="InterPro" id="IPR001647">
    <property type="entry name" value="HTH_TetR"/>
</dbReference>
<dbReference type="PROSITE" id="PS50977">
    <property type="entry name" value="HTH_TETR_2"/>
    <property type="match status" value="1"/>
</dbReference>
<dbReference type="PRINTS" id="PR00455">
    <property type="entry name" value="HTHTETR"/>
</dbReference>
<name>A0ABP3HJ87_9ACTN</name>
<feature type="DNA-binding region" description="H-T-H motif" evidence="4">
    <location>
        <begin position="32"/>
        <end position="51"/>
    </location>
</feature>
<dbReference type="EMBL" id="BAAABW010000028">
    <property type="protein sequence ID" value="GAA0371021.1"/>
    <property type="molecule type" value="Genomic_DNA"/>
</dbReference>
<dbReference type="Proteomes" id="UP001500063">
    <property type="component" value="Unassembled WGS sequence"/>
</dbReference>